<evidence type="ECO:0000256" key="1">
    <source>
        <dbReference type="ARBA" id="ARBA00006817"/>
    </source>
</evidence>
<dbReference type="InterPro" id="IPR013538">
    <property type="entry name" value="ASHA1/2-like_C"/>
</dbReference>
<protein>
    <submittedName>
        <fullName evidence="3">SRPBCC family protein</fullName>
    </submittedName>
</protein>
<dbReference type="SUPFAM" id="SSF55961">
    <property type="entry name" value="Bet v1-like"/>
    <property type="match status" value="1"/>
</dbReference>
<keyword evidence="4" id="KW-1185">Reference proteome</keyword>
<reference evidence="3 4" key="1">
    <citation type="submission" date="2020-04" db="EMBL/GenBank/DDBJ databases">
        <title>Rhizobium sp. S-51 isolated from soil.</title>
        <authorList>
            <person name="Dahal R.H."/>
        </authorList>
    </citation>
    <scope>NUCLEOTIDE SEQUENCE [LARGE SCALE GENOMIC DNA]</scope>
    <source>
        <strain evidence="3 4">S-51</strain>
    </source>
</reference>
<organism evidence="3 4">
    <name type="scientific">Rhizobium terricola</name>
    <dbReference type="NCBI Taxonomy" id="2728849"/>
    <lineage>
        <taxon>Bacteria</taxon>
        <taxon>Pseudomonadati</taxon>
        <taxon>Pseudomonadota</taxon>
        <taxon>Alphaproteobacteria</taxon>
        <taxon>Hyphomicrobiales</taxon>
        <taxon>Rhizobiaceae</taxon>
        <taxon>Rhizobium/Agrobacterium group</taxon>
        <taxon>Rhizobium</taxon>
    </lineage>
</organism>
<comment type="caution">
    <text evidence="3">The sequence shown here is derived from an EMBL/GenBank/DDBJ whole genome shotgun (WGS) entry which is preliminary data.</text>
</comment>
<dbReference type="RefSeq" id="WP_169590197.1">
    <property type="nucleotide sequence ID" value="NZ_JABBGK010000002.1"/>
</dbReference>
<sequence>MNDMAVRNDYGTLSDPTTLMIRRVLPGPIERIWSYLTDSELRAKWLASGDMRLAAGESFELTWRNDRLADGPATPRPEGFGEEHSMKSRIVEVEPPRRLVFTWGEQAEVTFTLIEKGSEVILTVTHRRVADRAVLLMVSAGWHAHLDVLAAVVAGKPRPDFWARWAHLKTEYETLLPA</sequence>
<dbReference type="Proteomes" id="UP000541470">
    <property type="component" value="Unassembled WGS sequence"/>
</dbReference>
<dbReference type="EMBL" id="JABBGK010000002">
    <property type="protein sequence ID" value="NML74608.1"/>
    <property type="molecule type" value="Genomic_DNA"/>
</dbReference>
<dbReference type="InterPro" id="IPR023393">
    <property type="entry name" value="START-like_dom_sf"/>
</dbReference>
<proteinExistence type="inferred from homology"/>
<dbReference type="CDD" id="cd08899">
    <property type="entry name" value="SRPBCC_CalC_Aha1-like_6"/>
    <property type="match status" value="1"/>
</dbReference>
<gene>
    <name evidence="3" type="ORF">HHL25_10785</name>
</gene>
<comment type="similarity">
    <text evidence="1">Belongs to the AHA1 family.</text>
</comment>
<name>A0A7Y0FVM6_9HYPH</name>
<accession>A0A7Y0FVM6</accession>
<dbReference type="Gene3D" id="3.30.530.20">
    <property type="match status" value="1"/>
</dbReference>
<feature type="domain" description="Activator of Hsp90 ATPase homologue 1/2-like C-terminal" evidence="2">
    <location>
        <begin position="28"/>
        <end position="153"/>
    </location>
</feature>
<dbReference type="Pfam" id="PF08327">
    <property type="entry name" value="AHSA1"/>
    <property type="match status" value="1"/>
</dbReference>
<dbReference type="AlphaFoldDB" id="A0A7Y0FVM6"/>
<evidence type="ECO:0000259" key="2">
    <source>
        <dbReference type="Pfam" id="PF08327"/>
    </source>
</evidence>
<evidence type="ECO:0000313" key="3">
    <source>
        <dbReference type="EMBL" id="NML74608.1"/>
    </source>
</evidence>
<evidence type="ECO:0000313" key="4">
    <source>
        <dbReference type="Proteomes" id="UP000541470"/>
    </source>
</evidence>